<dbReference type="InterPro" id="IPR050297">
    <property type="entry name" value="LipidA_mod_glycosyltrf_83"/>
</dbReference>
<accession>G9WIP7</accession>
<dbReference type="RefSeq" id="WP_007744280.1">
    <property type="nucleotide sequence ID" value="NZ_CM001398.1"/>
</dbReference>
<gene>
    <name evidence="9" type="ORF">OKIT_0057</name>
</gene>
<protein>
    <submittedName>
        <fullName evidence="9">Putative inner membrane protein</fullName>
    </submittedName>
</protein>
<dbReference type="OrthoDB" id="139918at2"/>
<feature type="transmembrane region" description="Helical" evidence="8">
    <location>
        <begin position="166"/>
        <end position="193"/>
    </location>
</feature>
<keyword evidence="6 8" id="KW-1133">Transmembrane helix</keyword>
<keyword evidence="3" id="KW-0328">Glycosyltransferase</keyword>
<evidence type="ECO:0000256" key="2">
    <source>
        <dbReference type="ARBA" id="ARBA00022475"/>
    </source>
</evidence>
<feature type="transmembrane region" description="Helical" evidence="8">
    <location>
        <begin position="136"/>
        <end position="154"/>
    </location>
</feature>
<dbReference type="PANTHER" id="PTHR33908">
    <property type="entry name" value="MANNOSYLTRANSFERASE YKCB-RELATED"/>
    <property type="match status" value="1"/>
</dbReference>
<feature type="transmembrane region" description="Helical" evidence="8">
    <location>
        <begin position="205"/>
        <end position="224"/>
    </location>
</feature>
<dbReference type="eggNOG" id="COG5305">
    <property type="taxonomic scope" value="Bacteria"/>
</dbReference>
<keyword evidence="4" id="KW-0808">Transferase</keyword>
<evidence type="ECO:0000313" key="9">
    <source>
        <dbReference type="EMBL" id="EHN58186.1"/>
    </source>
</evidence>
<evidence type="ECO:0000256" key="6">
    <source>
        <dbReference type="ARBA" id="ARBA00022989"/>
    </source>
</evidence>
<evidence type="ECO:0000256" key="7">
    <source>
        <dbReference type="ARBA" id="ARBA00023136"/>
    </source>
</evidence>
<dbReference type="PATRIC" id="fig|1045004.4.peg.58"/>
<feature type="transmembrane region" description="Helical" evidence="8">
    <location>
        <begin position="7"/>
        <end position="28"/>
    </location>
</feature>
<feature type="transmembrane region" description="Helical" evidence="8">
    <location>
        <begin position="291"/>
        <end position="316"/>
    </location>
</feature>
<evidence type="ECO:0000313" key="10">
    <source>
        <dbReference type="Proteomes" id="UP000004959"/>
    </source>
</evidence>
<reference evidence="9 10" key="1">
    <citation type="journal article" date="2012" name="PLoS ONE">
        <title>Functional divergence in the genus oenococcus as predicted by genome sequencing of the newly-described species, Oenococcus kitaharae.</title>
        <authorList>
            <person name="Borneman A.R."/>
            <person name="McCarthy J.M."/>
            <person name="Chambers P.J."/>
            <person name="Bartowsky E.J."/>
        </authorList>
    </citation>
    <scope>NUCLEOTIDE SEQUENCE [LARGE SCALE GENOMIC DNA]</scope>
    <source>
        <strain evidence="10">DSM17330</strain>
    </source>
</reference>
<sequence>MKLKRDTLFRIANIGCILIFLLLCIFNSQIKYVWNDESFTLSMIPHSYLSIINFTAKDVHPFLYYWIAKFLSFSTTNIYALIAIERLVSLLPYLLLLLISFTYIKRFWGQTVSLIFSVSVLLMPGILQYGEQIRMYSWAILFVTCAFLNALIILKQGSRNRFWVGLTVFSILAAYTHYYALLDVIFIYFIFLLCWRNQGFKFWKYLLSVVVDLLVYLPWIPAFLHQVSGVSADYWIGKFGPKRIVEFVLFPFTLINSIPGYLVAALLFLIIVAGLFVFLKEHRTHGNNCEIQYFETLGGILPTLLVILAGTLISYVDRPILISRYLVPGLGIFWFSISILISKTDHENLKKILLIAVFCLGTLNSVVYMRRMLIDNQSFQTCNNFFRGVNKKTILIYDHPVTVSVCSYYLKNQNFVLENKNHDNGLGIYKAVYPNIAEISAQRIKKILKSKPTYFIETNYNSNSLHKSRDERKLLKYVKKHFMLKKQGQYQLPLDGNFNVYRVSKKSK</sequence>
<evidence type="ECO:0000256" key="5">
    <source>
        <dbReference type="ARBA" id="ARBA00022692"/>
    </source>
</evidence>
<evidence type="ECO:0000256" key="1">
    <source>
        <dbReference type="ARBA" id="ARBA00004651"/>
    </source>
</evidence>
<keyword evidence="5 8" id="KW-0812">Transmembrane</keyword>
<dbReference type="GO" id="GO:0009103">
    <property type="term" value="P:lipopolysaccharide biosynthetic process"/>
    <property type="evidence" value="ECO:0007669"/>
    <property type="project" value="UniProtKB-ARBA"/>
</dbReference>
<evidence type="ECO:0000256" key="3">
    <source>
        <dbReference type="ARBA" id="ARBA00022676"/>
    </source>
</evidence>
<name>G9WIP7_9LACO</name>
<feature type="transmembrane region" description="Helical" evidence="8">
    <location>
        <begin position="107"/>
        <end position="129"/>
    </location>
</feature>
<dbReference type="HOGENOM" id="CLU_042639_0_0_9"/>
<keyword evidence="2" id="KW-1003">Cell membrane</keyword>
<dbReference type="EMBL" id="AFVZ01000001">
    <property type="protein sequence ID" value="EHN58186.1"/>
    <property type="molecule type" value="Genomic_DNA"/>
</dbReference>
<comment type="caution">
    <text evidence="9">The sequence shown here is derived from an EMBL/GenBank/DDBJ whole genome shotgun (WGS) entry which is preliminary data.</text>
</comment>
<feature type="transmembrane region" description="Helical" evidence="8">
    <location>
        <begin position="322"/>
        <end position="340"/>
    </location>
</feature>
<feature type="transmembrane region" description="Helical" evidence="8">
    <location>
        <begin position="79"/>
        <end position="101"/>
    </location>
</feature>
<dbReference type="AlphaFoldDB" id="G9WIP7"/>
<dbReference type="PANTHER" id="PTHR33908:SF11">
    <property type="entry name" value="MEMBRANE PROTEIN"/>
    <property type="match status" value="1"/>
</dbReference>
<comment type="subcellular location">
    <subcellularLocation>
        <location evidence="1">Cell membrane</location>
        <topology evidence="1">Multi-pass membrane protein</topology>
    </subcellularLocation>
</comment>
<feature type="transmembrane region" description="Helical" evidence="8">
    <location>
        <begin position="352"/>
        <end position="369"/>
    </location>
</feature>
<dbReference type="GO" id="GO:0016763">
    <property type="term" value="F:pentosyltransferase activity"/>
    <property type="evidence" value="ECO:0007669"/>
    <property type="project" value="TreeGrafter"/>
</dbReference>
<evidence type="ECO:0000256" key="8">
    <source>
        <dbReference type="SAM" id="Phobius"/>
    </source>
</evidence>
<keyword evidence="10" id="KW-1185">Reference proteome</keyword>
<evidence type="ECO:0000256" key="4">
    <source>
        <dbReference type="ARBA" id="ARBA00022679"/>
    </source>
</evidence>
<feature type="transmembrane region" description="Helical" evidence="8">
    <location>
        <begin position="258"/>
        <end position="279"/>
    </location>
</feature>
<keyword evidence="7 8" id="KW-0472">Membrane</keyword>
<proteinExistence type="predicted"/>
<dbReference type="GO" id="GO:0005886">
    <property type="term" value="C:plasma membrane"/>
    <property type="evidence" value="ECO:0007669"/>
    <property type="project" value="UniProtKB-SubCell"/>
</dbReference>
<organism evidence="9 10">
    <name type="scientific">Oenococcus kitaharae DSM 17330</name>
    <dbReference type="NCBI Taxonomy" id="1045004"/>
    <lineage>
        <taxon>Bacteria</taxon>
        <taxon>Bacillati</taxon>
        <taxon>Bacillota</taxon>
        <taxon>Bacilli</taxon>
        <taxon>Lactobacillales</taxon>
        <taxon>Lactobacillaceae</taxon>
        <taxon>Oenococcus</taxon>
    </lineage>
</organism>
<dbReference type="Proteomes" id="UP000004959">
    <property type="component" value="Chromosome"/>
</dbReference>